<dbReference type="Pfam" id="PF00132">
    <property type="entry name" value="Hexapep"/>
    <property type="match status" value="2"/>
</dbReference>
<sequence>MSSQDVILLGRGGFGREVAAWIKARAMPYRVKGFLDDTQDGPEVLGPIKGHSPTQTENALYLTSLGSGKPRTLLRRELESRGARFASLVFPEVTSASDLSATRNSIFLGACSISNNVTLGNDLLVQGFAIVGHDAVLGDGCTISNHAFIGGNAKLGPCCTIHPHAVVLPHIVVGEGAVVGAGTVVIKNVPPGATVFGVPAKILVPGRTQ</sequence>
<keyword evidence="4" id="KW-1185">Reference proteome</keyword>
<evidence type="ECO:0000313" key="3">
    <source>
        <dbReference type="EMBL" id="MCP1374080.1"/>
    </source>
</evidence>
<protein>
    <recommendedName>
        <fullName evidence="2">PglD N-terminal domain-containing protein</fullName>
    </recommendedName>
</protein>
<dbReference type="InterPro" id="IPR041561">
    <property type="entry name" value="PglD_N"/>
</dbReference>
<dbReference type="InterPro" id="IPR020019">
    <property type="entry name" value="AcTrfase_PglD-like"/>
</dbReference>
<proteinExistence type="inferred from homology"/>
<dbReference type="InterPro" id="IPR050179">
    <property type="entry name" value="Trans_hexapeptide_repeat"/>
</dbReference>
<name>A0ABT1F9M9_9GAMM</name>
<dbReference type="Proteomes" id="UP001204615">
    <property type="component" value="Unassembled WGS sequence"/>
</dbReference>
<dbReference type="PANTHER" id="PTHR43300:SF7">
    <property type="entry name" value="UDP-N-ACETYLBACILLOSAMINE N-ACETYLTRANSFERASE"/>
    <property type="match status" value="1"/>
</dbReference>
<evidence type="ECO:0000256" key="1">
    <source>
        <dbReference type="ARBA" id="ARBA00007274"/>
    </source>
</evidence>
<dbReference type="RefSeq" id="WP_253565917.1">
    <property type="nucleotide sequence ID" value="NZ_JAMZEK010000002.1"/>
</dbReference>
<dbReference type="Gene3D" id="3.40.50.20">
    <property type="match status" value="1"/>
</dbReference>
<dbReference type="EMBL" id="JAMZEK010000002">
    <property type="protein sequence ID" value="MCP1374080.1"/>
    <property type="molecule type" value="Genomic_DNA"/>
</dbReference>
<dbReference type="Gene3D" id="2.160.10.10">
    <property type="entry name" value="Hexapeptide repeat proteins"/>
    <property type="match status" value="1"/>
</dbReference>
<accession>A0ABT1F9M9</accession>
<dbReference type="SUPFAM" id="SSF51161">
    <property type="entry name" value="Trimeric LpxA-like enzymes"/>
    <property type="match status" value="1"/>
</dbReference>
<dbReference type="InterPro" id="IPR011004">
    <property type="entry name" value="Trimer_LpxA-like_sf"/>
</dbReference>
<gene>
    <name evidence="3" type="ORF">NC595_08390</name>
</gene>
<dbReference type="InterPro" id="IPR001451">
    <property type="entry name" value="Hexapep"/>
</dbReference>
<comment type="similarity">
    <text evidence="1">Belongs to the transferase hexapeptide repeat family.</text>
</comment>
<evidence type="ECO:0000313" key="4">
    <source>
        <dbReference type="Proteomes" id="UP001204615"/>
    </source>
</evidence>
<evidence type="ECO:0000259" key="2">
    <source>
        <dbReference type="Pfam" id="PF17836"/>
    </source>
</evidence>
<reference evidence="3 4" key="1">
    <citation type="submission" date="2022-06" db="EMBL/GenBank/DDBJ databases">
        <title>Dyella sp. Sa strain:Sa Genome sequencing.</title>
        <authorList>
            <person name="Park S."/>
        </authorList>
    </citation>
    <scope>NUCLEOTIDE SEQUENCE [LARGE SCALE GENOMIC DNA]</scope>
    <source>
        <strain evidence="3 4">Sa</strain>
    </source>
</reference>
<organism evidence="3 4">
    <name type="scientific">Dyella lutea</name>
    <dbReference type="NCBI Taxonomy" id="2950441"/>
    <lineage>
        <taxon>Bacteria</taxon>
        <taxon>Pseudomonadati</taxon>
        <taxon>Pseudomonadota</taxon>
        <taxon>Gammaproteobacteria</taxon>
        <taxon>Lysobacterales</taxon>
        <taxon>Rhodanobacteraceae</taxon>
        <taxon>Dyella</taxon>
    </lineage>
</organism>
<dbReference type="PANTHER" id="PTHR43300">
    <property type="entry name" value="ACETYLTRANSFERASE"/>
    <property type="match status" value="1"/>
</dbReference>
<dbReference type="CDD" id="cd03360">
    <property type="entry name" value="LbH_AT_putative"/>
    <property type="match status" value="1"/>
</dbReference>
<feature type="domain" description="PglD N-terminal" evidence="2">
    <location>
        <begin position="6"/>
        <end position="49"/>
    </location>
</feature>
<comment type="caution">
    <text evidence="3">The sequence shown here is derived from an EMBL/GenBank/DDBJ whole genome shotgun (WGS) entry which is preliminary data.</text>
</comment>
<dbReference type="Pfam" id="PF17836">
    <property type="entry name" value="PglD_N"/>
    <property type="match status" value="1"/>
</dbReference>